<organism evidence="1 2">
    <name type="scientific">Heterorhabditis bacteriophora</name>
    <name type="common">Entomopathogenic nematode worm</name>
    <dbReference type="NCBI Taxonomy" id="37862"/>
    <lineage>
        <taxon>Eukaryota</taxon>
        <taxon>Metazoa</taxon>
        <taxon>Ecdysozoa</taxon>
        <taxon>Nematoda</taxon>
        <taxon>Chromadorea</taxon>
        <taxon>Rhabditida</taxon>
        <taxon>Rhabditina</taxon>
        <taxon>Rhabditomorpha</taxon>
        <taxon>Strongyloidea</taxon>
        <taxon>Heterorhabditidae</taxon>
        <taxon>Heterorhabditis</taxon>
    </lineage>
</organism>
<dbReference type="WBParaSite" id="Hba_14160">
    <property type="protein sequence ID" value="Hba_14160"/>
    <property type="gene ID" value="Hba_14160"/>
</dbReference>
<proteinExistence type="predicted"/>
<protein>
    <submittedName>
        <fullName evidence="2">Ovule protein</fullName>
    </submittedName>
</protein>
<evidence type="ECO:0000313" key="1">
    <source>
        <dbReference type="Proteomes" id="UP000095283"/>
    </source>
</evidence>
<dbReference type="AlphaFoldDB" id="A0A1I7X930"/>
<keyword evidence="1" id="KW-1185">Reference proteome</keyword>
<accession>A0A1I7X930</accession>
<dbReference type="Proteomes" id="UP000095283">
    <property type="component" value="Unplaced"/>
</dbReference>
<sequence length="62" mass="7321">MDESLPSFWYYCYRWYNNFNHSIYPYSTSSFNFTLADSIAVVLHFVCTLHNGVRAANILFNV</sequence>
<name>A0A1I7X930_HETBA</name>
<evidence type="ECO:0000313" key="2">
    <source>
        <dbReference type="WBParaSite" id="Hba_14160"/>
    </source>
</evidence>
<reference evidence="2" key="1">
    <citation type="submission" date="2016-11" db="UniProtKB">
        <authorList>
            <consortium name="WormBaseParasite"/>
        </authorList>
    </citation>
    <scope>IDENTIFICATION</scope>
</reference>